<dbReference type="AlphaFoldDB" id="A0A4Y2BNE1"/>
<reference evidence="1 2" key="1">
    <citation type="journal article" date="2019" name="Sci. Rep.">
        <title>Orb-weaving spider Araneus ventricosus genome elucidates the spidroin gene catalogue.</title>
        <authorList>
            <person name="Kono N."/>
            <person name="Nakamura H."/>
            <person name="Ohtoshi R."/>
            <person name="Moran D.A.P."/>
            <person name="Shinohara A."/>
            <person name="Yoshida Y."/>
            <person name="Fujiwara M."/>
            <person name="Mori M."/>
            <person name="Tomita M."/>
            <person name="Arakawa K."/>
        </authorList>
    </citation>
    <scope>NUCLEOTIDE SEQUENCE [LARGE SCALE GENOMIC DNA]</scope>
</reference>
<organism evidence="1 2">
    <name type="scientific">Araneus ventricosus</name>
    <name type="common">Orbweaver spider</name>
    <name type="synonym">Epeira ventricosa</name>
    <dbReference type="NCBI Taxonomy" id="182803"/>
    <lineage>
        <taxon>Eukaryota</taxon>
        <taxon>Metazoa</taxon>
        <taxon>Ecdysozoa</taxon>
        <taxon>Arthropoda</taxon>
        <taxon>Chelicerata</taxon>
        <taxon>Arachnida</taxon>
        <taxon>Araneae</taxon>
        <taxon>Araneomorphae</taxon>
        <taxon>Entelegynae</taxon>
        <taxon>Araneoidea</taxon>
        <taxon>Araneidae</taxon>
        <taxon>Araneus</taxon>
    </lineage>
</organism>
<name>A0A4Y2BNE1_ARAVE</name>
<accession>A0A4Y2BNE1</accession>
<dbReference type="Proteomes" id="UP000499080">
    <property type="component" value="Unassembled WGS sequence"/>
</dbReference>
<keyword evidence="2" id="KW-1185">Reference proteome</keyword>
<sequence length="86" mass="9539">MPYPIGPRGLASKDIVKFMEDIPNLPTVPACVRFAHPLVKGVVIETLVGILNFCRTFVTFRYPNSGVPIGRQGVYMPRPPVLWGVM</sequence>
<evidence type="ECO:0000313" key="2">
    <source>
        <dbReference type="Proteomes" id="UP000499080"/>
    </source>
</evidence>
<protein>
    <submittedName>
        <fullName evidence="1">Uncharacterized protein</fullName>
    </submittedName>
</protein>
<comment type="caution">
    <text evidence="1">The sequence shown here is derived from an EMBL/GenBank/DDBJ whole genome shotgun (WGS) entry which is preliminary data.</text>
</comment>
<proteinExistence type="predicted"/>
<dbReference type="EMBL" id="BGPR01000092">
    <property type="protein sequence ID" value="GBL93207.1"/>
    <property type="molecule type" value="Genomic_DNA"/>
</dbReference>
<evidence type="ECO:0000313" key="1">
    <source>
        <dbReference type="EMBL" id="GBL93207.1"/>
    </source>
</evidence>
<gene>
    <name evidence="1" type="ORF">AVEN_42656_1</name>
</gene>